<dbReference type="GO" id="GO:0000801">
    <property type="term" value="C:central element"/>
    <property type="evidence" value="ECO:0007669"/>
    <property type="project" value="TreeGrafter"/>
</dbReference>
<feature type="region of interest" description="Disordered" evidence="1">
    <location>
        <begin position="109"/>
        <end position="131"/>
    </location>
</feature>
<comment type="caution">
    <text evidence="2">The sequence shown here is derived from an EMBL/GenBank/DDBJ whole genome shotgun (WGS) entry which is preliminary data.</text>
</comment>
<evidence type="ECO:0000256" key="1">
    <source>
        <dbReference type="SAM" id="MobiDB-lite"/>
    </source>
</evidence>
<dbReference type="GO" id="GO:0007283">
    <property type="term" value="P:spermatogenesis"/>
    <property type="evidence" value="ECO:0007669"/>
    <property type="project" value="TreeGrafter"/>
</dbReference>
<feature type="non-terminal residue" evidence="2">
    <location>
        <position position="183"/>
    </location>
</feature>
<evidence type="ECO:0000313" key="3">
    <source>
        <dbReference type="Proteomes" id="UP000558509"/>
    </source>
</evidence>
<feature type="non-terminal residue" evidence="2">
    <location>
        <position position="1"/>
    </location>
</feature>
<dbReference type="EMBL" id="VZTB01013640">
    <property type="protein sequence ID" value="NXA81375.1"/>
    <property type="molecule type" value="Genomic_DNA"/>
</dbReference>
<dbReference type="GO" id="GO:0007129">
    <property type="term" value="P:homologous chromosome pairing at meiosis"/>
    <property type="evidence" value="ECO:0007669"/>
    <property type="project" value="TreeGrafter"/>
</dbReference>
<dbReference type="PANTHER" id="PTHR35449:SF1">
    <property type="entry name" value="PROTEIN SIX6OS1"/>
    <property type="match status" value="1"/>
</dbReference>
<evidence type="ECO:0000313" key="2">
    <source>
        <dbReference type="EMBL" id="NXA81375.1"/>
    </source>
</evidence>
<keyword evidence="3" id="KW-1185">Reference proteome</keyword>
<dbReference type="GO" id="GO:0048477">
    <property type="term" value="P:oogenesis"/>
    <property type="evidence" value="ECO:0007669"/>
    <property type="project" value="TreeGrafter"/>
</dbReference>
<sequence>LQEHRQKYAETPLAQMYYKKKAEVEEIKKRVLKHFEKYKWKEDPSLDILEAVPFASLNDWVVRFVSMRKKTQETWKLAEEAAQKTMQLEKESEELAMKISYLKKILTDRKEDQNNSKKIEEKTQKSLEKPEEFKERVFEECEHQPLPKKKQQLFKTLHVPAFPRKFVPSAQSFRFSKQRPETG</sequence>
<dbReference type="AlphaFoldDB" id="A0A7K7YTK1"/>
<dbReference type="PANTHER" id="PTHR35449">
    <property type="entry name" value="PROTEIN SIX6OS1"/>
    <property type="match status" value="1"/>
</dbReference>
<accession>A0A7K7YTK1</accession>
<dbReference type="Proteomes" id="UP000558509">
    <property type="component" value="Unassembled WGS sequence"/>
</dbReference>
<dbReference type="GO" id="GO:0010705">
    <property type="term" value="P:meiotic DNA double-strand break processing involved in reciprocal meiotic recombination"/>
    <property type="evidence" value="ECO:0007669"/>
    <property type="project" value="TreeGrafter"/>
</dbReference>
<protein>
    <submittedName>
        <fullName evidence="2">S6OS1 protein</fullName>
    </submittedName>
</protein>
<proteinExistence type="predicted"/>
<dbReference type="Pfam" id="PF15676">
    <property type="entry name" value="S6OS1"/>
    <property type="match status" value="1"/>
</dbReference>
<dbReference type="InterPro" id="IPR031380">
    <property type="entry name" value="SIX6OS1"/>
</dbReference>
<name>A0A7K7YTK1_THRLU</name>
<reference evidence="2 3" key="1">
    <citation type="submission" date="2019-09" db="EMBL/GenBank/DDBJ databases">
        <title>Bird 10,000 Genomes (B10K) Project - Family phase.</title>
        <authorList>
            <person name="Zhang G."/>
        </authorList>
    </citation>
    <scope>NUCLEOTIDE SEQUENCE [LARGE SCALE GENOMIC DNA]</scope>
    <source>
        <strain evidence="2">B10K-DU-001-68</strain>
        <tissue evidence="2">Muscle</tissue>
    </source>
</reference>
<gene>
    <name evidence="2" type="primary">Six6os1</name>
    <name evidence="2" type="ORF">THRLUD_R14836</name>
</gene>
<organism evidence="2 3">
    <name type="scientific">Thryothorus ludovicianus</name>
    <name type="common">Carolina wren</name>
    <name type="synonym">Sylvia ludoviciana</name>
    <dbReference type="NCBI Taxonomy" id="74200"/>
    <lineage>
        <taxon>Eukaryota</taxon>
        <taxon>Metazoa</taxon>
        <taxon>Chordata</taxon>
        <taxon>Craniata</taxon>
        <taxon>Vertebrata</taxon>
        <taxon>Euteleostomi</taxon>
        <taxon>Archelosauria</taxon>
        <taxon>Archosauria</taxon>
        <taxon>Dinosauria</taxon>
        <taxon>Saurischia</taxon>
        <taxon>Theropoda</taxon>
        <taxon>Coelurosauria</taxon>
        <taxon>Aves</taxon>
        <taxon>Neognathae</taxon>
        <taxon>Neoaves</taxon>
        <taxon>Telluraves</taxon>
        <taxon>Australaves</taxon>
        <taxon>Passeriformes</taxon>
        <taxon>Certhiidae</taxon>
        <taxon>Troglodytinae</taxon>
        <taxon>Thryothorus</taxon>
    </lineage>
</organism>